<dbReference type="STRING" id="933084.A0A067PIM8"/>
<evidence type="ECO:0000256" key="1">
    <source>
        <dbReference type="ARBA" id="ARBA00001968"/>
    </source>
</evidence>
<evidence type="ECO:0000256" key="2">
    <source>
        <dbReference type="ARBA" id="ARBA00022723"/>
    </source>
</evidence>
<dbReference type="GO" id="GO:0046872">
    <property type="term" value="F:metal ion binding"/>
    <property type="evidence" value="ECO:0007669"/>
    <property type="project" value="UniProtKB-KW"/>
</dbReference>
<dbReference type="InterPro" id="IPR027806">
    <property type="entry name" value="HARBI1_dom"/>
</dbReference>
<dbReference type="InParanoid" id="A0A067PIM8"/>
<gene>
    <name evidence="4" type="ORF">JAAARDRAFT_61093</name>
</gene>
<evidence type="ECO:0000259" key="3">
    <source>
        <dbReference type="Pfam" id="PF13359"/>
    </source>
</evidence>
<name>A0A067PIM8_9AGAM</name>
<sequence length="289" mass="32960">MSEANKLGQEGSLDLDALLLAAVTEGTLLCDDPINEDALSTHFVRPESRFTCSSGALSQIIAFMTDFIHDSWHHLLEFHHSQFPLLHLEQYAHATHTESCPFNDVVSFMDVKIHRISPPGDNQCINYNSYSKSHTYKYQAVLTPDGLITLCAGPMEGWRANVVVVQWSVLLEVWFEHARGYNNQPLLLYANPAYGKTDVVVSGLKKVWDLVENEQRFNTVMSKYRESVSNLWAFLKHVQQMKLHISPIRKYFQVAVLLTNAHSCQYGSDIAEYFQSKPPSLGEYFVWKM</sequence>
<reference evidence="5" key="1">
    <citation type="journal article" date="2014" name="Proc. Natl. Acad. Sci. U.S.A.">
        <title>Extensive sampling of basidiomycete genomes demonstrates inadequacy of the white-rot/brown-rot paradigm for wood decay fungi.</title>
        <authorList>
            <person name="Riley R."/>
            <person name="Salamov A.A."/>
            <person name="Brown D.W."/>
            <person name="Nagy L.G."/>
            <person name="Floudas D."/>
            <person name="Held B.W."/>
            <person name="Levasseur A."/>
            <person name="Lombard V."/>
            <person name="Morin E."/>
            <person name="Otillar R."/>
            <person name="Lindquist E.A."/>
            <person name="Sun H."/>
            <person name="LaButti K.M."/>
            <person name="Schmutz J."/>
            <person name="Jabbour D."/>
            <person name="Luo H."/>
            <person name="Baker S.E."/>
            <person name="Pisabarro A.G."/>
            <person name="Walton J.D."/>
            <person name="Blanchette R.A."/>
            <person name="Henrissat B."/>
            <person name="Martin F."/>
            <person name="Cullen D."/>
            <person name="Hibbett D.S."/>
            <person name="Grigoriev I.V."/>
        </authorList>
    </citation>
    <scope>NUCLEOTIDE SEQUENCE [LARGE SCALE GENOMIC DNA]</scope>
    <source>
        <strain evidence="5">MUCL 33604</strain>
    </source>
</reference>
<dbReference type="Proteomes" id="UP000027265">
    <property type="component" value="Unassembled WGS sequence"/>
</dbReference>
<keyword evidence="2" id="KW-0479">Metal-binding</keyword>
<dbReference type="Pfam" id="PF13359">
    <property type="entry name" value="DDE_Tnp_4"/>
    <property type="match status" value="1"/>
</dbReference>
<dbReference type="HOGENOM" id="CLU_059042_0_0_1"/>
<dbReference type="OrthoDB" id="5945905at2759"/>
<keyword evidence="5" id="KW-1185">Reference proteome</keyword>
<accession>A0A067PIM8</accession>
<dbReference type="EMBL" id="KL197732">
    <property type="protein sequence ID" value="KDQ53695.1"/>
    <property type="molecule type" value="Genomic_DNA"/>
</dbReference>
<evidence type="ECO:0000313" key="5">
    <source>
        <dbReference type="Proteomes" id="UP000027265"/>
    </source>
</evidence>
<protein>
    <recommendedName>
        <fullName evidence="3">DDE Tnp4 domain-containing protein</fullName>
    </recommendedName>
</protein>
<evidence type="ECO:0000313" key="4">
    <source>
        <dbReference type="EMBL" id="KDQ53695.1"/>
    </source>
</evidence>
<proteinExistence type="predicted"/>
<feature type="domain" description="DDE Tnp4" evidence="3">
    <location>
        <begin position="115"/>
        <end position="260"/>
    </location>
</feature>
<comment type="cofactor">
    <cofactor evidence="1">
        <name>a divalent metal cation</name>
        <dbReference type="ChEBI" id="CHEBI:60240"/>
    </cofactor>
</comment>
<organism evidence="4 5">
    <name type="scientific">Jaapia argillacea MUCL 33604</name>
    <dbReference type="NCBI Taxonomy" id="933084"/>
    <lineage>
        <taxon>Eukaryota</taxon>
        <taxon>Fungi</taxon>
        <taxon>Dikarya</taxon>
        <taxon>Basidiomycota</taxon>
        <taxon>Agaricomycotina</taxon>
        <taxon>Agaricomycetes</taxon>
        <taxon>Agaricomycetidae</taxon>
        <taxon>Jaapiales</taxon>
        <taxon>Jaapiaceae</taxon>
        <taxon>Jaapia</taxon>
    </lineage>
</organism>
<dbReference type="AlphaFoldDB" id="A0A067PIM8"/>